<keyword evidence="4" id="KW-0963">Cytoplasm</keyword>
<comment type="similarity">
    <text evidence="2">Belongs to the RecX family.</text>
</comment>
<gene>
    <name evidence="6" type="ORF">FRZ32_14575</name>
</gene>
<comment type="subcellular location">
    <subcellularLocation>
        <location evidence="1">Cytoplasm</location>
    </subcellularLocation>
</comment>
<keyword evidence="7" id="KW-1185">Reference proteome</keyword>
<dbReference type="AlphaFoldDB" id="A0A5C6TXJ2"/>
<evidence type="ECO:0000256" key="2">
    <source>
        <dbReference type="ARBA" id="ARBA00009695"/>
    </source>
</evidence>
<proteinExistence type="inferred from homology"/>
<organism evidence="6 7">
    <name type="scientific">Allosphingosinicella ginsenosidimutans</name>
    <dbReference type="NCBI Taxonomy" id="1176539"/>
    <lineage>
        <taxon>Bacteria</taxon>
        <taxon>Pseudomonadati</taxon>
        <taxon>Pseudomonadota</taxon>
        <taxon>Alphaproteobacteria</taxon>
        <taxon>Sphingomonadales</taxon>
        <taxon>Sphingomonadaceae</taxon>
        <taxon>Allosphingosinicella</taxon>
    </lineage>
</organism>
<comment type="caution">
    <text evidence="6">The sequence shown here is derived from an EMBL/GenBank/DDBJ whole genome shotgun (WGS) entry which is preliminary data.</text>
</comment>
<name>A0A5C6TXJ2_9SPHN</name>
<dbReference type="Gene3D" id="1.10.10.10">
    <property type="entry name" value="Winged helix-like DNA-binding domain superfamily/Winged helix DNA-binding domain"/>
    <property type="match status" value="1"/>
</dbReference>
<evidence type="ECO:0000256" key="1">
    <source>
        <dbReference type="ARBA" id="ARBA00004496"/>
    </source>
</evidence>
<sequence length="178" mass="19550">MTHRRNARQRPPLDPATLERAALRYAERYATTRAKLAAYLERKLRERGWAEAEPPRIDALIAKMADLGYVDDAAFAVARAASLGRRGYGARRVAQALKAAGVGEEDGAEARASAREGAWDAALRFARRRRIGPFAEDESDREGREKALAAMLRAGHSIGICRRIVSARPGEIPEEDAA</sequence>
<dbReference type="EMBL" id="VOQQ01000001">
    <property type="protein sequence ID" value="TXC65097.1"/>
    <property type="molecule type" value="Genomic_DNA"/>
</dbReference>
<dbReference type="OrthoDB" id="7432442at2"/>
<feature type="domain" description="RecX second three-helical" evidence="5">
    <location>
        <begin position="71"/>
        <end position="110"/>
    </location>
</feature>
<evidence type="ECO:0000259" key="5">
    <source>
        <dbReference type="Pfam" id="PF02631"/>
    </source>
</evidence>
<evidence type="ECO:0000256" key="3">
    <source>
        <dbReference type="ARBA" id="ARBA00018111"/>
    </source>
</evidence>
<dbReference type="RefSeq" id="WP_147044511.1">
    <property type="nucleotide sequence ID" value="NZ_BAABIR010000001.1"/>
</dbReference>
<accession>A0A5C6TXJ2</accession>
<dbReference type="Pfam" id="PF02631">
    <property type="entry name" value="RecX_HTH2"/>
    <property type="match status" value="1"/>
</dbReference>
<protein>
    <recommendedName>
        <fullName evidence="3">Regulatory protein RecX</fullName>
    </recommendedName>
</protein>
<dbReference type="GO" id="GO:0005737">
    <property type="term" value="C:cytoplasm"/>
    <property type="evidence" value="ECO:0007669"/>
    <property type="project" value="UniProtKB-SubCell"/>
</dbReference>
<dbReference type="InterPro" id="IPR053924">
    <property type="entry name" value="RecX_HTH_2nd"/>
</dbReference>
<evidence type="ECO:0000313" key="7">
    <source>
        <dbReference type="Proteomes" id="UP000321249"/>
    </source>
</evidence>
<dbReference type="Proteomes" id="UP000321249">
    <property type="component" value="Unassembled WGS sequence"/>
</dbReference>
<evidence type="ECO:0000313" key="6">
    <source>
        <dbReference type="EMBL" id="TXC65097.1"/>
    </source>
</evidence>
<dbReference type="InterPro" id="IPR036388">
    <property type="entry name" value="WH-like_DNA-bd_sf"/>
</dbReference>
<evidence type="ECO:0000256" key="4">
    <source>
        <dbReference type="ARBA" id="ARBA00022490"/>
    </source>
</evidence>
<reference evidence="6 7" key="1">
    <citation type="journal article" date="2015" name="J. Microbiol.">
        <title>Sphingosinicella ginsenosidimutans sp. nov., with ginsenoside converting activity.</title>
        <authorList>
            <person name="Kim J.K."/>
            <person name="Kang M.S."/>
            <person name="Park S.C."/>
            <person name="Kim K.M."/>
            <person name="Choi K."/>
            <person name="Yoon M.H."/>
            <person name="Im W.T."/>
        </authorList>
    </citation>
    <scope>NUCLEOTIDE SEQUENCE [LARGE SCALE GENOMIC DNA]</scope>
    <source>
        <strain evidence="6 7">BS-11</strain>
    </source>
</reference>